<keyword evidence="3" id="KW-1185">Reference proteome</keyword>
<dbReference type="HOGENOM" id="CLU_719363_0_0_10"/>
<sequence>MLYIALYFFSFVMVAVVSRVFDNAGTRKLFQWVLCFCLLFGFFGFRDITVLNDTPHYYGFYYSKTLYTSYLNASVFSFRLADQFEYGFQVLVHFLIKYVSKDPYTIILFSSFVITIGNLWFIQKKAEDVAMVCFFMLIGNVFFMHYCIIRQTFAILIFYIAYIKYLEKGRTMGFCGLIFLASLFHSSALVLLLLPVFKRIKATKRSTLLVLGTAFIVSLCIFKLLSAFGLHDNPYYKYAIQKESLSIIGLVEGAMMFLIVFLSYFLQKRNREVPIDRNVYAVQLLALCVSIILPVFYAFARINDYLWPIILITFLRYAYPGLIERGSPISHRNRLVRQVSGLVMTLVFVSKLVIVNTYRPEWLHVVPYKTYDFSSRYHYYHLYPQE</sequence>
<feature type="transmembrane region" description="Helical" evidence="1">
    <location>
        <begin position="278"/>
        <end position="299"/>
    </location>
</feature>
<name>H1HMH9_9BACT</name>
<evidence type="ECO:0000313" key="3">
    <source>
        <dbReference type="Proteomes" id="UP000003167"/>
    </source>
</evidence>
<dbReference type="STRING" id="999422.HMPREF9944_01316"/>
<reference evidence="2 3" key="1">
    <citation type="submission" date="2011-12" db="EMBL/GenBank/DDBJ databases">
        <title>The Genome Sequence of Prevotella maculosa OT 289.</title>
        <authorList>
            <consortium name="The Broad Institute Genome Sequencing Platform"/>
            <person name="Earl A."/>
            <person name="Ward D."/>
            <person name="Feldgarden M."/>
            <person name="Gevers D."/>
            <person name="Izard J."/>
            <person name="Blanton J.M."/>
            <person name="Mathney J."/>
            <person name="Tanner A.C."/>
            <person name="Dewhirst F.E."/>
            <person name="Young S.K."/>
            <person name="Zeng Q."/>
            <person name="Gargeya S."/>
            <person name="Fitzgerald M."/>
            <person name="Haas B."/>
            <person name="Abouelleil A."/>
            <person name="Alvarado L."/>
            <person name="Arachchi H.M."/>
            <person name="Berlin A."/>
            <person name="Chapman S.B."/>
            <person name="Gearin G."/>
            <person name="Goldberg J."/>
            <person name="Griggs A."/>
            <person name="Gujja S."/>
            <person name="Hansen M."/>
            <person name="Heiman D."/>
            <person name="Howarth C."/>
            <person name="Larimer J."/>
            <person name="Lui A."/>
            <person name="MacDonald P.J.P."/>
            <person name="McCowen C."/>
            <person name="Montmayeur A."/>
            <person name="Murphy C."/>
            <person name="Neiman D."/>
            <person name="Pearson M."/>
            <person name="Priest M."/>
            <person name="Roberts A."/>
            <person name="Saif S."/>
            <person name="Shea T."/>
            <person name="Sisk P."/>
            <person name="Stolte C."/>
            <person name="Sykes S."/>
            <person name="Wortman J."/>
            <person name="Nusbaum C."/>
            <person name="Birren B."/>
        </authorList>
    </citation>
    <scope>NUCLEOTIDE SEQUENCE [LARGE SCALE GENOMIC DNA]</scope>
    <source>
        <strain evidence="2 3">OT 289</strain>
    </source>
</reference>
<feature type="transmembrane region" description="Helical" evidence="1">
    <location>
        <begin position="29"/>
        <end position="45"/>
    </location>
</feature>
<feature type="transmembrane region" description="Helical" evidence="1">
    <location>
        <begin position="171"/>
        <end position="194"/>
    </location>
</feature>
<dbReference type="AlphaFoldDB" id="H1HMH9"/>
<feature type="transmembrane region" description="Helical" evidence="1">
    <location>
        <begin position="206"/>
        <end position="225"/>
    </location>
</feature>
<dbReference type="EMBL" id="AGEK01000025">
    <property type="protein sequence ID" value="EHO70697.1"/>
    <property type="molecule type" value="Genomic_DNA"/>
</dbReference>
<keyword evidence="1" id="KW-0812">Transmembrane</keyword>
<dbReference type="RefSeq" id="WP_008565259.1">
    <property type="nucleotide sequence ID" value="NZ_JH594503.1"/>
</dbReference>
<proteinExistence type="predicted"/>
<feature type="transmembrane region" description="Helical" evidence="1">
    <location>
        <begin position="104"/>
        <end position="122"/>
    </location>
</feature>
<dbReference type="PATRIC" id="fig|999422.3.peg.1364"/>
<dbReference type="InterPro" id="IPR049458">
    <property type="entry name" value="EpsG-like"/>
</dbReference>
<keyword evidence="1" id="KW-0472">Membrane</keyword>
<feature type="transmembrane region" description="Helical" evidence="1">
    <location>
        <begin position="335"/>
        <end position="354"/>
    </location>
</feature>
<dbReference type="Pfam" id="PF14897">
    <property type="entry name" value="EpsG"/>
    <property type="match status" value="1"/>
</dbReference>
<evidence type="ECO:0000313" key="2">
    <source>
        <dbReference type="EMBL" id="EHO70697.1"/>
    </source>
</evidence>
<organism evidence="2 3">
    <name type="scientific">Segatella maculosa OT 289</name>
    <dbReference type="NCBI Taxonomy" id="999422"/>
    <lineage>
        <taxon>Bacteria</taxon>
        <taxon>Pseudomonadati</taxon>
        <taxon>Bacteroidota</taxon>
        <taxon>Bacteroidia</taxon>
        <taxon>Bacteroidales</taxon>
        <taxon>Prevotellaceae</taxon>
        <taxon>Segatella</taxon>
    </lineage>
</organism>
<dbReference type="Proteomes" id="UP000003167">
    <property type="component" value="Unassembled WGS sequence"/>
</dbReference>
<feature type="transmembrane region" description="Helical" evidence="1">
    <location>
        <begin position="134"/>
        <end position="159"/>
    </location>
</feature>
<evidence type="ECO:0008006" key="4">
    <source>
        <dbReference type="Google" id="ProtNLM"/>
    </source>
</evidence>
<gene>
    <name evidence="2" type="ORF">HMPREF9944_01316</name>
</gene>
<keyword evidence="1" id="KW-1133">Transmembrane helix</keyword>
<protein>
    <recommendedName>
        <fullName evidence="4">EpsG family protein</fullName>
    </recommendedName>
</protein>
<feature type="transmembrane region" description="Helical" evidence="1">
    <location>
        <begin position="6"/>
        <end position="22"/>
    </location>
</feature>
<feature type="transmembrane region" description="Helical" evidence="1">
    <location>
        <begin position="305"/>
        <end position="323"/>
    </location>
</feature>
<accession>H1HMH9</accession>
<comment type="caution">
    <text evidence="2">The sequence shown here is derived from an EMBL/GenBank/DDBJ whole genome shotgun (WGS) entry which is preliminary data.</text>
</comment>
<feature type="transmembrane region" description="Helical" evidence="1">
    <location>
        <begin position="245"/>
        <end position="266"/>
    </location>
</feature>
<evidence type="ECO:0000256" key="1">
    <source>
        <dbReference type="SAM" id="Phobius"/>
    </source>
</evidence>